<comment type="subcellular location">
    <subcellularLocation>
        <location evidence="2 11">Cell membrane</location>
        <topology evidence="2 11">Lipid-anchor</topology>
    </subcellularLocation>
</comment>
<proteinExistence type="inferred from homology"/>
<organism evidence="14 15">
    <name type="scientific">Sporosarcina psychrophila</name>
    <name type="common">Bacillus psychrophilus</name>
    <dbReference type="NCBI Taxonomy" id="1476"/>
    <lineage>
        <taxon>Bacteria</taxon>
        <taxon>Bacillati</taxon>
        <taxon>Bacillota</taxon>
        <taxon>Bacilli</taxon>
        <taxon>Bacillales</taxon>
        <taxon>Caryophanaceae</taxon>
        <taxon>Sporosarcina</taxon>
    </lineage>
</organism>
<dbReference type="PANTHER" id="PTHR47245:SF1">
    <property type="entry name" value="FOLDASE PROTEIN PRSA"/>
    <property type="match status" value="1"/>
</dbReference>
<dbReference type="InterPro" id="IPR046357">
    <property type="entry name" value="PPIase_dom_sf"/>
</dbReference>
<comment type="caution">
    <text evidence="14">The sequence shown here is derived from an EMBL/GenBank/DDBJ whole genome shotgun (WGS) entry which is preliminary data.</text>
</comment>
<reference evidence="14" key="1">
    <citation type="journal article" date="2021" name="PeerJ">
        <title>Extensive microbial diversity within the chicken gut microbiome revealed by metagenomics and culture.</title>
        <authorList>
            <person name="Gilroy R."/>
            <person name="Ravi A."/>
            <person name="Getino M."/>
            <person name="Pursley I."/>
            <person name="Horton D.L."/>
            <person name="Alikhan N.F."/>
            <person name="Baker D."/>
            <person name="Gharbi K."/>
            <person name="Hall N."/>
            <person name="Watson M."/>
            <person name="Adriaenssens E.M."/>
            <person name="Foster-Nyarko E."/>
            <person name="Jarju S."/>
            <person name="Secka A."/>
            <person name="Antonio M."/>
            <person name="Oren A."/>
            <person name="Chaudhuri R.R."/>
            <person name="La Ragione R."/>
            <person name="Hildebrand F."/>
            <person name="Pallen M.J."/>
        </authorList>
    </citation>
    <scope>NUCLEOTIDE SEQUENCE</scope>
    <source>
        <strain evidence="14">CHK171-7178</strain>
    </source>
</reference>
<dbReference type="Gene3D" id="1.10.4030.10">
    <property type="entry name" value="Porin chaperone SurA, peptide-binding domain"/>
    <property type="match status" value="1"/>
</dbReference>
<evidence type="ECO:0000256" key="4">
    <source>
        <dbReference type="ARBA" id="ARBA00022475"/>
    </source>
</evidence>
<keyword evidence="7 11" id="KW-0472">Membrane</keyword>
<evidence type="ECO:0000256" key="8">
    <source>
        <dbReference type="ARBA" id="ARBA00023139"/>
    </source>
</evidence>
<gene>
    <name evidence="11" type="primary">prsA</name>
    <name evidence="14" type="ORF">K8V56_12315</name>
</gene>
<dbReference type="InterPro" id="IPR050245">
    <property type="entry name" value="PrsA_foldase"/>
</dbReference>
<feature type="signal peptide" evidence="12">
    <location>
        <begin position="1"/>
        <end position="23"/>
    </location>
</feature>
<evidence type="ECO:0000256" key="6">
    <source>
        <dbReference type="ARBA" id="ARBA00023110"/>
    </source>
</evidence>
<dbReference type="GO" id="GO:0003755">
    <property type="term" value="F:peptidyl-prolyl cis-trans isomerase activity"/>
    <property type="evidence" value="ECO:0007669"/>
    <property type="project" value="UniProtKB-UniRule"/>
</dbReference>
<comment type="catalytic activity">
    <reaction evidence="1 11">
        <text>[protein]-peptidylproline (omega=180) = [protein]-peptidylproline (omega=0)</text>
        <dbReference type="Rhea" id="RHEA:16237"/>
        <dbReference type="Rhea" id="RHEA-COMP:10747"/>
        <dbReference type="Rhea" id="RHEA-COMP:10748"/>
        <dbReference type="ChEBI" id="CHEBI:83833"/>
        <dbReference type="ChEBI" id="CHEBI:83834"/>
        <dbReference type="EC" id="5.2.1.8"/>
    </reaction>
</comment>
<evidence type="ECO:0000256" key="12">
    <source>
        <dbReference type="SAM" id="SignalP"/>
    </source>
</evidence>
<evidence type="ECO:0000256" key="11">
    <source>
        <dbReference type="HAMAP-Rule" id="MF_01145"/>
    </source>
</evidence>
<evidence type="ECO:0000256" key="5">
    <source>
        <dbReference type="ARBA" id="ARBA00022729"/>
    </source>
</evidence>
<dbReference type="PROSITE" id="PS01096">
    <property type="entry name" value="PPIC_PPIASE_1"/>
    <property type="match status" value="1"/>
</dbReference>
<dbReference type="InterPro" id="IPR023058">
    <property type="entry name" value="PPIase_PpiC_CS"/>
</dbReference>
<accession>A0A921G0Q8</accession>
<dbReference type="Gene3D" id="3.10.50.40">
    <property type="match status" value="1"/>
</dbReference>
<dbReference type="Pfam" id="PF00639">
    <property type="entry name" value="Rotamase"/>
    <property type="match status" value="1"/>
</dbReference>
<evidence type="ECO:0000256" key="9">
    <source>
        <dbReference type="ARBA" id="ARBA00023235"/>
    </source>
</evidence>
<dbReference type="SUPFAM" id="SSF54534">
    <property type="entry name" value="FKBP-like"/>
    <property type="match status" value="1"/>
</dbReference>
<dbReference type="Pfam" id="PF13624">
    <property type="entry name" value="SurA_N_3"/>
    <property type="match status" value="1"/>
</dbReference>
<evidence type="ECO:0000256" key="7">
    <source>
        <dbReference type="ARBA" id="ARBA00023136"/>
    </source>
</evidence>
<name>A0A921G0Q8_SPOPS</name>
<evidence type="ECO:0000256" key="3">
    <source>
        <dbReference type="ARBA" id="ARBA00006071"/>
    </source>
</evidence>
<sequence>MSKKRLFPLLAVGLLAIILTVTTGCSKDSKAKDETVATVGDEKITKDELYKVLVQSAGKEALAAMIDDKIVTLELKKEKVSVPDKEVDAEFATYVESAGGEEAFEAALKQNGMTEKEFKENIVDFLSIQKIIEPRIKVTDEDIKAYFDENKESFNEEEQVEASHILVEDEATAKKVAKKLADGEDFAALAKEFSTDEASAVNGGELGYFPRGKMVAEFEKAAFSLKPDTVSDPVKTENGYHIIHVTDKKAAKEAVFEDHKEEIKQLLLDEGIQAEYVNWLDEVKSDYKIENSLLTK</sequence>
<protein>
    <recommendedName>
        <fullName evidence="11">Foldase protein PrsA</fullName>
        <ecNumber evidence="11">5.2.1.8</ecNumber>
    </recommendedName>
</protein>
<keyword evidence="4 11" id="KW-1003">Cell membrane</keyword>
<evidence type="ECO:0000313" key="14">
    <source>
        <dbReference type="EMBL" id="HJF32542.1"/>
    </source>
</evidence>
<dbReference type="EC" id="5.2.1.8" evidence="11"/>
<dbReference type="GO" id="GO:0006457">
    <property type="term" value="P:protein folding"/>
    <property type="evidence" value="ECO:0007669"/>
    <property type="project" value="UniProtKB-UniRule"/>
</dbReference>
<comment type="function">
    <text evidence="11">Plays a major role in protein secretion by helping the post-translocational extracellular folding of several secreted proteins.</text>
</comment>
<dbReference type="HAMAP" id="MF_01145">
    <property type="entry name" value="Foldase_PrsA"/>
    <property type="match status" value="1"/>
</dbReference>
<dbReference type="AlphaFoldDB" id="A0A921G0Q8"/>
<dbReference type="Proteomes" id="UP000698173">
    <property type="component" value="Unassembled WGS sequence"/>
</dbReference>
<keyword evidence="6 11" id="KW-0697">Rotamase</keyword>
<dbReference type="InterPro" id="IPR027304">
    <property type="entry name" value="Trigger_fact/SurA_dom_sf"/>
</dbReference>
<evidence type="ECO:0000256" key="2">
    <source>
        <dbReference type="ARBA" id="ARBA00004193"/>
    </source>
</evidence>
<keyword evidence="8 11" id="KW-0564">Palmitate</keyword>
<dbReference type="GO" id="GO:0005886">
    <property type="term" value="C:plasma membrane"/>
    <property type="evidence" value="ECO:0007669"/>
    <property type="project" value="UniProtKB-SubCell"/>
</dbReference>
<dbReference type="PROSITE" id="PS51257">
    <property type="entry name" value="PROKAR_LIPOPROTEIN"/>
    <property type="match status" value="1"/>
</dbReference>
<dbReference type="PROSITE" id="PS50198">
    <property type="entry name" value="PPIC_PPIASE_2"/>
    <property type="match status" value="1"/>
</dbReference>
<feature type="chain" id="PRO_5038952695" description="Foldase protein PrsA" evidence="12">
    <location>
        <begin position="24"/>
        <end position="296"/>
    </location>
</feature>
<keyword evidence="9 11" id="KW-0413">Isomerase</keyword>
<evidence type="ECO:0000256" key="1">
    <source>
        <dbReference type="ARBA" id="ARBA00000971"/>
    </source>
</evidence>
<dbReference type="SUPFAM" id="SSF109998">
    <property type="entry name" value="Triger factor/SurA peptide-binding domain-like"/>
    <property type="match status" value="1"/>
</dbReference>
<reference evidence="14" key="2">
    <citation type="submission" date="2021-09" db="EMBL/GenBank/DDBJ databases">
        <authorList>
            <person name="Gilroy R."/>
        </authorList>
    </citation>
    <scope>NUCLEOTIDE SEQUENCE</scope>
    <source>
        <strain evidence="14">CHK171-7178</strain>
    </source>
</reference>
<evidence type="ECO:0000259" key="13">
    <source>
        <dbReference type="PROSITE" id="PS50198"/>
    </source>
</evidence>
<dbReference type="EMBL" id="DYWT01000200">
    <property type="protein sequence ID" value="HJF32542.1"/>
    <property type="molecule type" value="Genomic_DNA"/>
</dbReference>
<feature type="domain" description="PpiC" evidence="13">
    <location>
        <begin position="157"/>
        <end position="247"/>
    </location>
</feature>
<keyword evidence="5 11" id="KW-0732">Signal</keyword>
<comment type="similarity">
    <text evidence="3 11">Belongs to the PrsA family.</text>
</comment>
<dbReference type="InterPro" id="IPR000297">
    <property type="entry name" value="PPIase_PpiC"/>
</dbReference>
<evidence type="ECO:0000256" key="10">
    <source>
        <dbReference type="ARBA" id="ARBA00023288"/>
    </source>
</evidence>
<dbReference type="InterPro" id="IPR023059">
    <property type="entry name" value="Foldase_PrsA"/>
</dbReference>
<dbReference type="PANTHER" id="PTHR47245">
    <property type="entry name" value="PEPTIDYLPROLYL ISOMERASE"/>
    <property type="match status" value="1"/>
</dbReference>
<keyword evidence="10 11" id="KW-0449">Lipoprotein</keyword>
<evidence type="ECO:0000313" key="15">
    <source>
        <dbReference type="Proteomes" id="UP000698173"/>
    </source>
</evidence>